<evidence type="ECO:0000313" key="1">
    <source>
        <dbReference type="EMBL" id="CEG42819.1"/>
    </source>
</evidence>
<dbReference type="GeneID" id="59052652"/>
<accession>A0A0N7L5Z1</accession>
<evidence type="ECO:0000313" key="2">
    <source>
        <dbReference type="Proteomes" id="UP000054928"/>
    </source>
</evidence>
<proteinExistence type="predicted"/>
<name>A0A0N7L5Z1_PLAHL</name>
<keyword evidence="2" id="KW-1185">Reference proteome</keyword>
<reference evidence="2" key="1">
    <citation type="submission" date="2014-09" db="EMBL/GenBank/DDBJ databases">
        <authorList>
            <person name="Sharma Rahul"/>
            <person name="Thines Marco"/>
        </authorList>
    </citation>
    <scope>NUCLEOTIDE SEQUENCE [LARGE SCALE GENOMIC DNA]</scope>
</reference>
<dbReference type="AlphaFoldDB" id="A0A0N7L5Z1"/>
<dbReference type="Proteomes" id="UP000054928">
    <property type="component" value="Unassembled WGS sequence"/>
</dbReference>
<protein>
    <submittedName>
        <fullName evidence="1">Nuclease, putative, TT1808</fullName>
    </submittedName>
</protein>
<sequence>MRKLGPLVIPFSASSQSFFINEGRYIFYRMVVYGNETVIPKLAQQLENWSKWSRKGGRVTASQRFFVFNTDIRVPDVAYTPRRYPLRLFIQVIIDVSLQALCSHLNC</sequence>
<dbReference type="OrthoDB" id="88517at2759"/>
<dbReference type="RefSeq" id="XP_036263239.1">
    <property type="nucleotide sequence ID" value="XM_036407545.1"/>
</dbReference>
<dbReference type="EMBL" id="CCYD01000645">
    <property type="protein sequence ID" value="CEG42819.1"/>
    <property type="molecule type" value="Genomic_DNA"/>
</dbReference>
<organism evidence="1 2">
    <name type="scientific">Plasmopara halstedii</name>
    <name type="common">Downy mildew of sunflower</name>
    <dbReference type="NCBI Taxonomy" id="4781"/>
    <lineage>
        <taxon>Eukaryota</taxon>
        <taxon>Sar</taxon>
        <taxon>Stramenopiles</taxon>
        <taxon>Oomycota</taxon>
        <taxon>Peronosporomycetes</taxon>
        <taxon>Peronosporales</taxon>
        <taxon>Peronosporaceae</taxon>
        <taxon>Plasmopara</taxon>
    </lineage>
</organism>